<sequence>MKKMILLSMFAIGLFANEQKAYHIIAIGGIGSQATYLKDQNSNVKWSNADKTLHSYAGKLSGYGAIGLELDNTQRLFSRILLEASYANIPNIAQNASYRAYGIVIEEGYKLLPRFYTFGGPGIHYASLKLDDSSIKGIAVNVNLGFGFVVTPYANLEIMARGSFPLDKDFKKIGANEQTLSARVDYFANIVIRF</sequence>
<protein>
    <recommendedName>
        <fullName evidence="3">Outer membrane protein beta-barrel domain-containing protein</fullName>
    </recommendedName>
</protein>
<evidence type="ECO:0000313" key="2">
    <source>
        <dbReference type="Proteomes" id="UP000256599"/>
    </source>
</evidence>
<gene>
    <name evidence="1" type="ORF">CQA63_03590</name>
</gene>
<dbReference type="RefSeq" id="WP_104699555.1">
    <property type="nucleotide sequence ID" value="NZ_FZPP01000007.1"/>
</dbReference>
<dbReference type="Proteomes" id="UP000256599">
    <property type="component" value="Unassembled WGS sequence"/>
</dbReference>
<comment type="caution">
    <text evidence="1">The sequence shown here is derived from an EMBL/GenBank/DDBJ whole genome shotgun (WGS) entry which is preliminary data.</text>
</comment>
<keyword evidence="2" id="KW-1185">Reference proteome</keyword>
<evidence type="ECO:0000313" key="1">
    <source>
        <dbReference type="EMBL" id="RDU60308.1"/>
    </source>
</evidence>
<evidence type="ECO:0008006" key="3">
    <source>
        <dbReference type="Google" id="ProtNLM"/>
    </source>
</evidence>
<organism evidence="1 2">
    <name type="scientific">Helicobacter marmotae</name>
    <dbReference type="NCBI Taxonomy" id="152490"/>
    <lineage>
        <taxon>Bacteria</taxon>
        <taxon>Pseudomonadati</taxon>
        <taxon>Campylobacterota</taxon>
        <taxon>Epsilonproteobacteria</taxon>
        <taxon>Campylobacterales</taxon>
        <taxon>Helicobacteraceae</taxon>
        <taxon>Helicobacter</taxon>
    </lineage>
</organism>
<dbReference type="OrthoDB" id="5326858at2"/>
<reference evidence="1 2" key="1">
    <citation type="submission" date="2018-04" db="EMBL/GenBank/DDBJ databases">
        <title>Novel Campyloabacter and Helicobacter Species and Strains.</title>
        <authorList>
            <person name="Mannion A.J."/>
            <person name="Shen Z."/>
            <person name="Fox J.G."/>
        </authorList>
    </citation>
    <scope>NUCLEOTIDE SEQUENCE [LARGE SCALE GENOMIC DNA]</scope>
    <source>
        <strain evidence="1 2">MIT 98-6070</strain>
    </source>
</reference>
<dbReference type="EMBL" id="NXLR01000004">
    <property type="protein sequence ID" value="RDU60308.1"/>
    <property type="molecule type" value="Genomic_DNA"/>
</dbReference>
<accession>A0A3D8I5A1</accession>
<name>A0A3D8I5A1_9HELI</name>
<dbReference type="AlphaFoldDB" id="A0A3D8I5A1"/>
<proteinExistence type="predicted"/>